<keyword evidence="2" id="KW-1185">Reference proteome</keyword>
<evidence type="ECO:0000313" key="1">
    <source>
        <dbReference type="EMBL" id="QTA91165.1"/>
    </source>
</evidence>
<dbReference type="Proteomes" id="UP000663722">
    <property type="component" value="Chromosome"/>
</dbReference>
<evidence type="ECO:0000313" key="2">
    <source>
        <dbReference type="Proteomes" id="UP000663722"/>
    </source>
</evidence>
<protein>
    <submittedName>
        <fullName evidence="1">Uncharacterized protein</fullName>
    </submittedName>
</protein>
<name>A0A975BU32_9BACT</name>
<dbReference type="KEGG" id="dmm:dnm_072300"/>
<dbReference type="RefSeq" id="WP_207679052.1">
    <property type="nucleotide sequence ID" value="NZ_CP061800.1"/>
</dbReference>
<sequence>MIVIEITNSQEVAEQESPMAKAFGKLAPALIKKKVEEKVVEHLKDSFSERGIQANISIQETDE</sequence>
<gene>
    <name evidence="1" type="ORF">dnm_072300</name>
</gene>
<reference evidence="1" key="1">
    <citation type="journal article" date="2021" name="Microb. Physiol.">
        <title>Proteogenomic Insights into the Physiology of Marine, Sulfate-Reducing, Filamentous Desulfonema limicola and Desulfonema magnum.</title>
        <authorList>
            <person name="Schnaars V."/>
            <person name="Wohlbrand L."/>
            <person name="Scheve S."/>
            <person name="Hinrichs C."/>
            <person name="Reinhardt R."/>
            <person name="Rabus R."/>
        </authorList>
    </citation>
    <scope>NUCLEOTIDE SEQUENCE</scope>
    <source>
        <strain evidence="1">4be13</strain>
    </source>
</reference>
<accession>A0A975BU32</accession>
<dbReference type="EMBL" id="CP061800">
    <property type="protein sequence ID" value="QTA91165.1"/>
    <property type="molecule type" value="Genomic_DNA"/>
</dbReference>
<organism evidence="1 2">
    <name type="scientific">Desulfonema magnum</name>
    <dbReference type="NCBI Taxonomy" id="45655"/>
    <lineage>
        <taxon>Bacteria</taxon>
        <taxon>Pseudomonadati</taxon>
        <taxon>Thermodesulfobacteriota</taxon>
        <taxon>Desulfobacteria</taxon>
        <taxon>Desulfobacterales</taxon>
        <taxon>Desulfococcaceae</taxon>
        <taxon>Desulfonema</taxon>
    </lineage>
</organism>
<proteinExistence type="predicted"/>
<dbReference type="AlphaFoldDB" id="A0A975BU32"/>